<dbReference type="GO" id="GO:0016020">
    <property type="term" value="C:membrane"/>
    <property type="evidence" value="ECO:0007669"/>
    <property type="project" value="UniProtKB-SubCell"/>
</dbReference>
<keyword evidence="4 8" id="KW-0812">Transmembrane</keyword>
<dbReference type="Gene3D" id="1.20.120.80">
    <property type="entry name" value="Cytochrome c oxidase, subunit III, four-helix bundle"/>
    <property type="match status" value="1"/>
</dbReference>
<dbReference type="InterPro" id="IPR013833">
    <property type="entry name" value="Cyt_c_oxidase_su3_a-hlx"/>
</dbReference>
<accession>A0AA86IJW1</accession>
<reference evidence="11" key="1">
    <citation type="submission" date="2020-10" db="EMBL/GenBank/DDBJ databases">
        <title>Nuclear ribosomal and mitochondrial DNA copy number and intra-individual variation in the tunicate zooplankton salps.</title>
        <authorList>
            <person name="Goodall-Copestake W.P."/>
        </authorList>
    </citation>
    <scope>NUCLEOTIDE SEQUENCE</scope>
    <source>
        <strain evidence="11">E32_Tv1</strain>
        <tissue evidence="11">Muscle</tissue>
    </source>
</reference>
<dbReference type="EMBL" id="LC590040">
    <property type="protein sequence ID" value="BCM73333.1"/>
    <property type="molecule type" value="Genomic_DNA"/>
</dbReference>
<feature type="transmembrane region" description="Helical" evidence="9">
    <location>
        <begin position="198"/>
        <end position="216"/>
    </location>
</feature>
<dbReference type="Pfam" id="PF00510">
    <property type="entry name" value="COX3"/>
    <property type="match status" value="1"/>
</dbReference>
<keyword evidence="5" id="KW-1278">Translocase</keyword>
<keyword evidence="7 9" id="KW-0472">Membrane</keyword>
<dbReference type="PANTHER" id="PTHR11403:SF7">
    <property type="entry name" value="CYTOCHROME C OXIDASE SUBUNIT 3"/>
    <property type="match status" value="1"/>
</dbReference>
<sequence length="257" mass="28837">MLVHSLNRGHFLVNTSHSPVLMSLSIMCLGEGIIMILKGGFSSIMFLPFFLNLLILIKDQLSMGSEGQVGKDTNWRYLISFYWFVAAEALAFLSLISSWFFKCFWMTQMKMVINLNGIGLPSPLGLGLMNSALLLSSSATITYAHHSFMAGEMNIAKSYLDFTLLLGVVFLGVQWVEFSTSNMNISNGFSGSLLFSSLGFHGLHVLVGVVLLLISYKFILRGTMTSKSHCLFKSSIIYWHFVDVVWVFVYCSYYLLF</sequence>
<evidence type="ECO:0000256" key="4">
    <source>
        <dbReference type="ARBA" id="ARBA00022692"/>
    </source>
</evidence>
<dbReference type="GO" id="GO:0004129">
    <property type="term" value="F:cytochrome-c oxidase activity"/>
    <property type="evidence" value="ECO:0007669"/>
    <property type="project" value="InterPro"/>
</dbReference>
<dbReference type="InterPro" id="IPR035973">
    <property type="entry name" value="Cyt_c_oxidase_su3-like_sf"/>
</dbReference>
<comment type="subcellular location">
    <subcellularLocation>
        <location evidence="1">Membrane</location>
        <topology evidence="1">Multi-pass membrane protein</topology>
    </subcellularLocation>
</comment>
<evidence type="ECO:0000256" key="6">
    <source>
        <dbReference type="ARBA" id="ARBA00022989"/>
    </source>
</evidence>
<feature type="domain" description="Heme-copper oxidase subunit III family profile" evidence="10">
    <location>
        <begin position="6"/>
        <end position="257"/>
    </location>
</feature>
<evidence type="ECO:0000256" key="3">
    <source>
        <dbReference type="ARBA" id="ARBA00015944"/>
    </source>
</evidence>
<dbReference type="AlphaFoldDB" id="A0AA86IJW1"/>
<dbReference type="GO" id="GO:0006123">
    <property type="term" value="P:mitochondrial electron transport, cytochrome c to oxygen"/>
    <property type="evidence" value="ECO:0007669"/>
    <property type="project" value="TreeGrafter"/>
</dbReference>
<comment type="function">
    <text evidence="8">Component of the cytochrome c oxidase, the last enzyme in the mitochondrial electron transport chain which drives oxidative phosphorylation. The respiratory chain contains 3 multisubunit complexes succinate dehydrogenase (complex II, CII), ubiquinol-cytochrome c oxidoreductase (cytochrome b-c1 complex, complex III, CIII) and cytochrome c oxidase (complex IV, CIV), that cooperate to transfer electrons derived from NADH and succinate to molecular oxygen, creating an electrochemical gradient over the inner membrane that drives transmembrane transport and the ATP synthase. Cytochrome c oxidase is the component of the respiratory chain that catalyzes the reduction of oxygen to water. Electrons originating from reduced cytochrome c in the intermembrane space (IMS) are transferred via the dinuclear copper A center (CU(A)) of subunit 2 and heme A of subunit 1 to the active site in subunit 1, a binuclear center (BNC) formed by heme A3 and copper B (CU(B)). The BNC reduces molecular oxygen to 2 water molecules using 4 electrons from cytochrome c in the IMS and 4 protons from the mitochondrial matrix.</text>
</comment>
<dbReference type="GO" id="GO:0005739">
    <property type="term" value="C:mitochondrion"/>
    <property type="evidence" value="ECO:0007669"/>
    <property type="project" value="TreeGrafter"/>
</dbReference>
<organism evidence="11">
    <name type="scientific">Thetys vagina</name>
    <dbReference type="NCBI Taxonomy" id="942565"/>
    <lineage>
        <taxon>Eukaryota</taxon>
        <taxon>Metazoa</taxon>
        <taxon>Chordata</taxon>
        <taxon>Tunicata</taxon>
        <taxon>Thaliacea</taxon>
        <taxon>Salpida</taxon>
        <taxon>Salpidae</taxon>
        <taxon>Thetys</taxon>
    </lineage>
</organism>
<comment type="similarity">
    <text evidence="2 8">Belongs to the cytochrome c oxidase subunit 3 family.</text>
</comment>
<dbReference type="PANTHER" id="PTHR11403">
    <property type="entry name" value="CYTOCHROME C OXIDASE SUBUNIT III"/>
    <property type="match status" value="1"/>
</dbReference>
<evidence type="ECO:0000256" key="5">
    <source>
        <dbReference type="ARBA" id="ARBA00022967"/>
    </source>
</evidence>
<dbReference type="InterPro" id="IPR000298">
    <property type="entry name" value="Cyt_c_oxidase-like_su3"/>
</dbReference>
<evidence type="ECO:0000256" key="9">
    <source>
        <dbReference type="SAM" id="Phobius"/>
    </source>
</evidence>
<gene>
    <name evidence="11" type="primary">cox3</name>
</gene>
<keyword evidence="6 9" id="KW-1133">Transmembrane helix</keyword>
<evidence type="ECO:0000313" key="11">
    <source>
        <dbReference type="EMBL" id="BCM73333.1"/>
    </source>
</evidence>
<evidence type="ECO:0000256" key="2">
    <source>
        <dbReference type="ARBA" id="ARBA00010581"/>
    </source>
</evidence>
<dbReference type="PROSITE" id="PS50253">
    <property type="entry name" value="COX3"/>
    <property type="match status" value="1"/>
</dbReference>
<proteinExistence type="inferred from homology"/>
<dbReference type="InterPro" id="IPR024791">
    <property type="entry name" value="Cyt_c/ubiquinol_Oxase_su3"/>
</dbReference>
<name>A0AA86IJW1_9UROC</name>
<evidence type="ECO:0000256" key="8">
    <source>
        <dbReference type="RuleBase" id="RU003375"/>
    </source>
</evidence>
<feature type="transmembrane region" description="Helical" evidence="9">
    <location>
        <begin position="81"/>
        <end position="101"/>
    </location>
</feature>
<protein>
    <recommendedName>
        <fullName evidence="3 8">Cytochrome c oxidase subunit 3</fullName>
    </recommendedName>
</protein>
<feature type="transmembrane region" description="Helical" evidence="9">
    <location>
        <begin position="159"/>
        <end position="178"/>
    </location>
</feature>
<evidence type="ECO:0000256" key="7">
    <source>
        <dbReference type="ARBA" id="ARBA00023136"/>
    </source>
</evidence>
<feature type="transmembrane region" description="Helical" evidence="9">
    <location>
        <begin position="237"/>
        <end position="256"/>
    </location>
</feature>
<geneLocation type="mitochondrion" evidence="11"/>
<keyword evidence="8 11" id="KW-0496">Mitochondrion</keyword>
<evidence type="ECO:0000256" key="1">
    <source>
        <dbReference type="ARBA" id="ARBA00004141"/>
    </source>
</evidence>
<evidence type="ECO:0000259" key="10">
    <source>
        <dbReference type="PROSITE" id="PS50253"/>
    </source>
</evidence>
<dbReference type="SUPFAM" id="SSF81452">
    <property type="entry name" value="Cytochrome c oxidase subunit III-like"/>
    <property type="match status" value="1"/>
</dbReference>